<organism evidence="6 7">
    <name type="scientific">Rhodanobacter glycinis</name>
    <dbReference type="NCBI Taxonomy" id="582702"/>
    <lineage>
        <taxon>Bacteria</taxon>
        <taxon>Pseudomonadati</taxon>
        <taxon>Pseudomonadota</taxon>
        <taxon>Gammaproteobacteria</taxon>
        <taxon>Lysobacterales</taxon>
        <taxon>Rhodanobacteraceae</taxon>
        <taxon>Rhodanobacter</taxon>
    </lineage>
</organism>
<evidence type="ECO:0000256" key="3">
    <source>
        <dbReference type="ARBA" id="ARBA00022729"/>
    </source>
</evidence>
<dbReference type="KEGG" id="rgl:CS053_17290"/>
<sequence>MNKLLLTSALVVAFGAAALAPQVARASDGTITFNGKVTASTCTIGVNGGGASNGVTLPTVATSALSSAGTVAAATPFSVKLTACTFGTAGNVGLYFEPGATTQADGNLKNTAANNNVEIQLLNGTQGVMTLNSAPGSQNGTTAAVTTSSTSATLNYYAQYYATAAATAGTVTSTVTYSVVYP</sequence>
<evidence type="ECO:0000313" key="7">
    <source>
        <dbReference type="Proteomes" id="UP000321807"/>
    </source>
</evidence>
<dbReference type="PANTHER" id="PTHR33420:SF3">
    <property type="entry name" value="FIMBRIAL SUBUNIT ELFA"/>
    <property type="match status" value="1"/>
</dbReference>
<dbReference type="RefSeq" id="WP_147628331.1">
    <property type="nucleotide sequence ID" value="NZ_CP042807.1"/>
</dbReference>
<dbReference type="AlphaFoldDB" id="A0A5B9E6I4"/>
<dbReference type="GO" id="GO:0043709">
    <property type="term" value="P:cell adhesion involved in single-species biofilm formation"/>
    <property type="evidence" value="ECO:0007669"/>
    <property type="project" value="TreeGrafter"/>
</dbReference>
<dbReference type="SUPFAM" id="SSF49401">
    <property type="entry name" value="Bacterial adhesins"/>
    <property type="match status" value="1"/>
</dbReference>
<comment type="subcellular location">
    <subcellularLocation>
        <location evidence="1">Fimbrium</location>
    </subcellularLocation>
</comment>
<dbReference type="EMBL" id="CP042807">
    <property type="protein sequence ID" value="QEE26061.1"/>
    <property type="molecule type" value="Genomic_DNA"/>
</dbReference>
<evidence type="ECO:0000313" key="6">
    <source>
        <dbReference type="EMBL" id="QEE26061.1"/>
    </source>
</evidence>
<keyword evidence="3 5" id="KW-0732">Signal</keyword>
<reference evidence="6 7" key="1">
    <citation type="submission" date="2019-08" db="EMBL/GenBank/DDBJ databases">
        <title>Complete genome sequence of Rhodanobacter glycinis strain T01E-68 isolated from tomato root.</title>
        <authorList>
            <person name="Weon H.-Y."/>
            <person name="Lee S.A."/>
        </authorList>
    </citation>
    <scope>NUCLEOTIDE SEQUENCE [LARGE SCALE GENOMIC DNA]</scope>
    <source>
        <strain evidence="6 7">T01E-68</strain>
    </source>
</reference>
<proteinExistence type="inferred from homology"/>
<comment type="similarity">
    <text evidence="2">Belongs to the fimbrial protein family.</text>
</comment>
<evidence type="ECO:0000256" key="4">
    <source>
        <dbReference type="ARBA" id="ARBA00023263"/>
    </source>
</evidence>
<feature type="signal peptide" evidence="5">
    <location>
        <begin position="1"/>
        <end position="26"/>
    </location>
</feature>
<gene>
    <name evidence="6" type="ORF">CS053_17290</name>
</gene>
<accession>A0A5B9E6I4</accession>
<feature type="chain" id="PRO_5022944162" evidence="5">
    <location>
        <begin position="27"/>
        <end position="182"/>
    </location>
</feature>
<protein>
    <submittedName>
        <fullName evidence="6">Type 1 fimbrial protein</fullName>
    </submittedName>
</protein>
<dbReference type="Gene3D" id="2.60.40.1090">
    <property type="entry name" value="Fimbrial-type adhesion domain"/>
    <property type="match status" value="1"/>
</dbReference>
<dbReference type="InterPro" id="IPR039458">
    <property type="entry name" value="FimA-like"/>
</dbReference>
<dbReference type="PANTHER" id="PTHR33420">
    <property type="entry name" value="FIMBRIAL SUBUNIT ELFA-RELATED"/>
    <property type="match status" value="1"/>
</dbReference>
<evidence type="ECO:0000256" key="2">
    <source>
        <dbReference type="ARBA" id="ARBA00006671"/>
    </source>
</evidence>
<dbReference type="GO" id="GO:0009289">
    <property type="term" value="C:pilus"/>
    <property type="evidence" value="ECO:0007669"/>
    <property type="project" value="UniProtKB-SubCell"/>
</dbReference>
<evidence type="ECO:0000256" key="5">
    <source>
        <dbReference type="SAM" id="SignalP"/>
    </source>
</evidence>
<name>A0A5B9E6I4_9GAMM</name>
<dbReference type="InterPro" id="IPR050263">
    <property type="entry name" value="Bact_Fimbrial_Adh_Pro"/>
</dbReference>
<evidence type="ECO:0000256" key="1">
    <source>
        <dbReference type="ARBA" id="ARBA00004561"/>
    </source>
</evidence>
<keyword evidence="4" id="KW-0281">Fimbrium</keyword>
<dbReference type="InterPro" id="IPR008966">
    <property type="entry name" value="Adhesion_dom_sf"/>
</dbReference>
<dbReference type="Proteomes" id="UP000321807">
    <property type="component" value="Chromosome"/>
</dbReference>
<dbReference type="Pfam" id="PF16970">
    <property type="entry name" value="FimA"/>
    <property type="match status" value="1"/>
</dbReference>
<dbReference type="InterPro" id="IPR036937">
    <property type="entry name" value="Adhesion_dom_fimbrial_sf"/>
</dbReference>